<reference evidence="8" key="1">
    <citation type="submission" date="2019-11" db="EMBL/GenBank/DDBJ databases">
        <authorList>
            <person name="Feng L."/>
        </authorList>
    </citation>
    <scope>NUCLEOTIDE SEQUENCE</scope>
    <source>
        <strain evidence="8">BhanseniiLFYP23</strain>
    </source>
</reference>
<accession>A0A6N2VGX2</accession>
<dbReference type="PROSITE" id="PS50889">
    <property type="entry name" value="S4"/>
    <property type="match status" value="1"/>
</dbReference>
<proteinExistence type="inferred from homology"/>
<protein>
    <recommendedName>
        <fullName evidence="4">RNA pseudouridylate synthase</fullName>
    </recommendedName>
    <alternativeName>
        <fullName evidence="5">RNA-uridine isomerase</fullName>
    </alternativeName>
</protein>
<dbReference type="RefSeq" id="WP_009247219.1">
    <property type="nucleotide sequence ID" value="NZ_CACRSY010000016.1"/>
</dbReference>
<dbReference type="GO" id="GO:0120159">
    <property type="term" value="F:rRNA pseudouridine synthase activity"/>
    <property type="evidence" value="ECO:0007669"/>
    <property type="project" value="UniProtKB-ARBA"/>
</dbReference>
<comment type="similarity">
    <text evidence="2">Belongs to the pseudouridine synthase RluA family.</text>
</comment>
<sequence length="337" mass="38720">MKQLVVKEIESGQRLDKFLGKYLKEAPKSFLYKMLRKKNITLNGKKATGNEKLQPNDEIKLFLSDDTLEKFCGEEKSSSRTELDIVYENNHVLFVNKPVGMLSQKAEKEDVSLVEYITGYLLEEKFLTKEDLRTFRPGVCNRLDRNTSGIVAAGKTVQGLQEMSQWFKERNLHKYYLTLVKGKVERPAHVKGYLWKDEKKNKVAVFPEKREGSLPIETKYEPLGISKNGDTLLKVELLTGRSHQIRSHLAGLGHPVIGDWKYGSKEKNENFRKKYGIEFQLLHAWKLSFPKTEGILKELSLKTITADVPEKFQKALKGEGLLEFTSEKNKGDVKKHE</sequence>
<keyword evidence="3 8" id="KW-0413">Isomerase</keyword>
<dbReference type="SMART" id="SM00363">
    <property type="entry name" value="S4"/>
    <property type="match status" value="1"/>
</dbReference>
<dbReference type="PANTHER" id="PTHR21600:SF83">
    <property type="entry name" value="PSEUDOURIDYLATE SYNTHASE RPUSD4, MITOCHONDRIAL"/>
    <property type="match status" value="1"/>
</dbReference>
<evidence type="ECO:0000256" key="1">
    <source>
        <dbReference type="ARBA" id="ARBA00000073"/>
    </source>
</evidence>
<dbReference type="InterPro" id="IPR020103">
    <property type="entry name" value="PsdUridine_synth_cat_dom_sf"/>
</dbReference>
<name>A0A6N2VGX2_BLAHA</name>
<dbReference type="PANTHER" id="PTHR21600">
    <property type="entry name" value="MITOCHONDRIAL RNA PSEUDOURIDINE SYNTHASE"/>
    <property type="match status" value="1"/>
</dbReference>
<organism evidence="8">
    <name type="scientific">Blautia hansenii</name>
    <name type="common">Ruminococcus hansenii</name>
    <dbReference type="NCBI Taxonomy" id="1322"/>
    <lineage>
        <taxon>Bacteria</taxon>
        <taxon>Bacillati</taxon>
        <taxon>Bacillota</taxon>
        <taxon>Clostridia</taxon>
        <taxon>Lachnospirales</taxon>
        <taxon>Lachnospiraceae</taxon>
        <taxon>Blautia</taxon>
    </lineage>
</organism>
<dbReference type="SUPFAM" id="SSF55174">
    <property type="entry name" value="Alpha-L RNA-binding motif"/>
    <property type="match status" value="1"/>
</dbReference>
<dbReference type="CDD" id="cd02869">
    <property type="entry name" value="PseudoU_synth_RluA_like"/>
    <property type="match status" value="1"/>
</dbReference>
<dbReference type="Pfam" id="PF00849">
    <property type="entry name" value="PseudoU_synth_2"/>
    <property type="match status" value="1"/>
</dbReference>
<dbReference type="SUPFAM" id="SSF55120">
    <property type="entry name" value="Pseudouridine synthase"/>
    <property type="match status" value="1"/>
</dbReference>
<dbReference type="InterPro" id="IPR050188">
    <property type="entry name" value="RluA_PseudoU_synthase"/>
</dbReference>
<dbReference type="CDD" id="cd00165">
    <property type="entry name" value="S4"/>
    <property type="match status" value="1"/>
</dbReference>
<dbReference type="EMBL" id="CACRSY010000016">
    <property type="protein sequence ID" value="VYT29388.1"/>
    <property type="molecule type" value="Genomic_DNA"/>
</dbReference>
<dbReference type="Gene3D" id="3.10.290.10">
    <property type="entry name" value="RNA-binding S4 domain"/>
    <property type="match status" value="1"/>
</dbReference>
<keyword evidence="6" id="KW-0694">RNA-binding</keyword>
<dbReference type="GO" id="GO:0000455">
    <property type="term" value="P:enzyme-directed rRNA pseudouridine synthesis"/>
    <property type="evidence" value="ECO:0007669"/>
    <property type="project" value="UniProtKB-ARBA"/>
</dbReference>
<evidence type="ECO:0000256" key="6">
    <source>
        <dbReference type="PROSITE-ProRule" id="PRU00182"/>
    </source>
</evidence>
<evidence type="ECO:0000256" key="4">
    <source>
        <dbReference type="ARBA" id="ARBA00031870"/>
    </source>
</evidence>
<evidence type="ECO:0000256" key="2">
    <source>
        <dbReference type="ARBA" id="ARBA00010876"/>
    </source>
</evidence>
<dbReference type="Pfam" id="PF01479">
    <property type="entry name" value="S4"/>
    <property type="match status" value="1"/>
</dbReference>
<evidence type="ECO:0000256" key="3">
    <source>
        <dbReference type="ARBA" id="ARBA00023235"/>
    </source>
</evidence>
<dbReference type="GO" id="GO:0003723">
    <property type="term" value="F:RNA binding"/>
    <property type="evidence" value="ECO:0007669"/>
    <property type="project" value="UniProtKB-KW"/>
</dbReference>
<dbReference type="InterPro" id="IPR002942">
    <property type="entry name" value="S4_RNA-bd"/>
</dbReference>
<evidence type="ECO:0000313" key="8">
    <source>
        <dbReference type="EMBL" id="VYT29388.1"/>
    </source>
</evidence>
<dbReference type="InterPro" id="IPR036986">
    <property type="entry name" value="S4_RNA-bd_sf"/>
</dbReference>
<dbReference type="AlphaFoldDB" id="A0A6N2VGX2"/>
<evidence type="ECO:0000256" key="5">
    <source>
        <dbReference type="ARBA" id="ARBA00033164"/>
    </source>
</evidence>
<evidence type="ECO:0000259" key="7">
    <source>
        <dbReference type="SMART" id="SM00363"/>
    </source>
</evidence>
<feature type="domain" description="RNA-binding S4" evidence="7">
    <location>
        <begin position="13"/>
        <end position="78"/>
    </location>
</feature>
<dbReference type="InterPro" id="IPR006145">
    <property type="entry name" value="PsdUridine_synth_RsuA/RluA"/>
</dbReference>
<gene>
    <name evidence="8" type="primary">rluC_1</name>
    <name evidence="8" type="ORF">BHLFYP23_01083</name>
</gene>
<dbReference type="Gene3D" id="3.30.2350.10">
    <property type="entry name" value="Pseudouridine synthase"/>
    <property type="match status" value="1"/>
</dbReference>
<comment type="catalytic activity">
    <reaction evidence="1">
        <text>a uridine in RNA = a pseudouridine in RNA</text>
        <dbReference type="Rhea" id="RHEA:48348"/>
        <dbReference type="Rhea" id="RHEA-COMP:12068"/>
        <dbReference type="Rhea" id="RHEA-COMP:12069"/>
        <dbReference type="ChEBI" id="CHEBI:65314"/>
        <dbReference type="ChEBI" id="CHEBI:65315"/>
    </reaction>
</comment>